<dbReference type="Pfam" id="PF14714">
    <property type="entry name" value="KH_dom-like"/>
    <property type="match status" value="1"/>
</dbReference>
<dbReference type="PIRSF" id="PIRSF006485">
    <property type="entry name" value="GTP-binding_EngA"/>
    <property type="match status" value="1"/>
</dbReference>
<evidence type="ECO:0000256" key="2">
    <source>
        <dbReference type="ARBA" id="ARBA00020953"/>
    </source>
</evidence>
<dbReference type="PROSITE" id="PS51712">
    <property type="entry name" value="G_ENGA"/>
    <property type="match status" value="2"/>
</dbReference>
<dbReference type="SUPFAM" id="SSF52540">
    <property type="entry name" value="P-loop containing nucleoside triphosphate hydrolases"/>
    <property type="match status" value="2"/>
</dbReference>
<feature type="binding site" evidence="8">
    <location>
        <begin position="296"/>
        <end position="299"/>
    </location>
    <ligand>
        <name>GTP</name>
        <dbReference type="ChEBI" id="CHEBI:37565"/>
        <label>2</label>
    </ligand>
</feature>
<keyword evidence="6 8" id="KW-0342">GTP-binding</keyword>
<dbReference type="InterPro" id="IPR032859">
    <property type="entry name" value="KH_dom-like"/>
</dbReference>
<dbReference type="AlphaFoldDB" id="A0A7L4UTD3"/>
<dbReference type="GO" id="GO:0043022">
    <property type="term" value="F:ribosome binding"/>
    <property type="evidence" value="ECO:0007669"/>
    <property type="project" value="TreeGrafter"/>
</dbReference>
<dbReference type="InterPro" id="IPR031166">
    <property type="entry name" value="G_ENGA"/>
</dbReference>
<organism evidence="12 13">
    <name type="scientific">Balneicella halophila</name>
    <dbReference type="NCBI Taxonomy" id="1537566"/>
    <lineage>
        <taxon>Bacteria</taxon>
        <taxon>Pseudomonadati</taxon>
        <taxon>Bacteroidota</taxon>
        <taxon>Bacteroidia</taxon>
        <taxon>Bacteroidales</taxon>
        <taxon>Balneicellaceae</taxon>
        <taxon>Balneicella</taxon>
    </lineage>
</organism>
<evidence type="ECO:0000256" key="3">
    <source>
        <dbReference type="ARBA" id="ARBA00022517"/>
    </source>
</evidence>
<dbReference type="Pfam" id="PF01926">
    <property type="entry name" value="MMR_HSR1"/>
    <property type="match status" value="2"/>
</dbReference>
<dbReference type="OrthoDB" id="9805918at2"/>
<evidence type="ECO:0000256" key="9">
    <source>
        <dbReference type="PROSITE-ProRule" id="PRU01049"/>
    </source>
</evidence>
<dbReference type="InterPro" id="IPR006073">
    <property type="entry name" value="GTP-bd"/>
</dbReference>
<comment type="subunit">
    <text evidence="8">Associates with the 50S ribosomal subunit.</text>
</comment>
<feature type="binding site" evidence="8">
    <location>
        <begin position="9"/>
        <end position="16"/>
    </location>
    <ligand>
        <name>GTP</name>
        <dbReference type="ChEBI" id="CHEBI:37565"/>
        <label>1</label>
    </ligand>
</feature>
<feature type="domain" description="EngA-type G" evidence="11">
    <location>
        <begin position="3"/>
        <end position="168"/>
    </location>
</feature>
<reference evidence="12 13" key="1">
    <citation type="submission" date="2018-05" db="EMBL/GenBank/DDBJ databases">
        <title>Genomic Encyclopedia of Type Strains, Phase IV (KMG-IV): sequencing the most valuable type-strain genomes for metagenomic binning, comparative biology and taxonomic classification.</title>
        <authorList>
            <person name="Goeker M."/>
        </authorList>
    </citation>
    <scope>NUCLEOTIDE SEQUENCE [LARGE SCALE GENOMIC DNA]</scope>
    <source>
        <strain evidence="12 13">DSM 28579</strain>
    </source>
</reference>
<dbReference type="InterPro" id="IPR015946">
    <property type="entry name" value="KH_dom-like_a/b"/>
</dbReference>
<dbReference type="PRINTS" id="PR00326">
    <property type="entry name" value="GTP1OBG"/>
</dbReference>
<dbReference type="PANTHER" id="PTHR43834:SF6">
    <property type="entry name" value="GTPASE DER"/>
    <property type="match status" value="1"/>
</dbReference>
<keyword evidence="5 8" id="KW-0547">Nucleotide-binding</keyword>
<feature type="domain" description="EngA-type G" evidence="11">
    <location>
        <begin position="178"/>
        <end position="353"/>
    </location>
</feature>
<feature type="binding site" evidence="8">
    <location>
        <begin position="231"/>
        <end position="235"/>
    </location>
    <ligand>
        <name>GTP</name>
        <dbReference type="ChEBI" id="CHEBI:37565"/>
        <label>2</label>
    </ligand>
</feature>
<dbReference type="InterPro" id="IPR027417">
    <property type="entry name" value="P-loop_NTPase"/>
</dbReference>
<evidence type="ECO:0000256" key="6">
    <source>
        <dbReference type="ARBA" id="ARBA00023134"/>
    </source>
</evidence>
<dbReference type="Gene3D" id="3.30.300.20">
    <property type="match status" value="1"/>
</dbReference>
<dbReference type="FunFam" id="3.30.300.20:FF:000004">
    <property type="entry name" value="GTPase Der"/>
    <property type="match status" value="1"/>
</dbReference>
<dbReference type="InterPro" id="IPR005225">
    <property type="entry name" value="Small_GTP-bd"/>
</dbReference>
<dbReference type="FunFam" id="3.40.50.300:FF:000057">
    <property type="entry name" value="GTPase Der"/>
    <property type="match status" value="1"/>
</dbReference>
<proteinExistence type="inferred from homology"/>
<dbReference type="NCBIfam" id="TIGR00231">
    <property type="entry name" value="small_GTP"/>
    <property type="match status" value="2"/>
</dbReference>
<evidence type="ECO:0000313" key="12">
    <source>
        <dbReference type="EMBL" id="PVX52364.1"/>
    </source>
</evidence>
<dbReference type="Gene3D" id="3.40.50.300">
    <property type="entry name" value="P-loop containing nucleotide triphosphate hydrolases"/>
    <property type="match status" value="2"/>
</dbReference>
<feature type="binding site" evidence="8">
    <location>
        <begin position="119"/>
        <end position="122"/>
    </location>
    <ligand>
        <name>GTP</name>
        <dbReference type="ChEBI" id="CHEBI:37565"/>
        <label>1</label>
    </ligand>
</feature>
<dbReference type="GO" id="GO:0005525">
    <property type="term" value="F:GTP binding"/>
    <property type="evidence" value="ECO:0007669"/>
    <property type="project" value="UniProtKB-UniRule"/>
</dbReference>
<dbReference type="GO" id="GO:0042254">
    <property type="term" value="P:ribosome biogenesis"/>
    <property type="evidence" value="ECO:0007669"/>
    <property type="project" value="UniProtKB-KW"/>
</dbReference>
<comment type="caution">
    <text evidence="12">The sequence shown here is derived from an EMBL/GenBank/DDBJ whole genome shotgun (WGS) entry which is preliminary data.</text>
</comment>
<keyword evidence="13" id="KW-1185">Reference proteome</keyword>
<gene>
    <name evidence="8" type="primary">der</name>
    <name evidence="12" type="ORF">C7377_0678</name>
</gene>
<evidence type="ECO:0000256" key="7">
    <source>
        <dbReference type="ARBA" id="ARBA00032345"/>
    </source>
</evidence>
<dbReference type="RefSeq" id="WP_116495901.1">
    <property type="nucleotide sequence ID" value="NZ_QENZ01000003.1"/>
</dbReference>
<evidence type="ECO:0000256" key="10">
    <source>
        <dbReference type="RuleBase" id="RU004481"/>
    </source>
</evidence>
<evidence type="ECO:0000259" key="11">
    <source>
        <dbReference type="PROSITE" id="PS51712"/>
    </source>
</evidence>
<comment type="function">
    <text evidence="8 10">GTPase that plays an essential role in the late steps of ribosome biogenesis.</text>
</comment>
<dbReference type="FunFam" id="3.40.50.300:FF:000040">
    <property type="entry name" value="GTPase Der"/>
    <property type="match status" value="1"/>
</dbReference>
<dbReference type="EMBL" id="QENZ01000003">
    <property type="protein sequence ID" value="PVX52364.1"/>
    <property type="molecule type" value="Genomic_DNA"/>
</dbReference>
<feature type="binding site" evidence="8">
    <location>
        <begin position="184"/>
        <end position="191"/>
    </location>
    <ligand>
        <name>GTP</name>
        <dbReference type="ChEBI" id="CHEBI:37565"/>
        <label>2</label>
    </ligand>
</feature>
<evidence type="ECO:0000256" key="5">
    <source>
        <dbReference type="ARBA" id="ARBA00022741"/>
    </source>
</evidence>
<dbReference type="CDD" id="cd01895">
    <property type="entry name" value="EngA2"/>
    <property type="match status" value="1"/>
</dbReference>
<dbReference type="PANTHER" id="PTHR43834">
    <property type="entry name" value="GTPASE DER"/>
    <property type="match status" value="1"/>
</dbReference>
<feature type="binding site" evidence="8">
    <location>
        <begin position="56"/>
        <end position="60"/>
    </location>
    <ligand>
        <name>GTP</name>
        <dbReference type="ChEBI" id="CHEBI:37565"/>
        <label>1</label>
    </ligand>
</feature>
<comment type="similarity">
    <text evidence="1 8 9 10">Belongs to the TRAFAC class TrmE-Era-EngA-EngB-Septin-like GTPase superfamily. EngA (Der) GTPase family.</text>
</comment>
<evidence type="ECO:0000313" key="13">
    <source>
        <dbReference type="Proteomes" id="UP000251835"/>
    </source>
</evidence>
<sequence length="437" mass="49567">MSKIVAIVGRPNVGKSTLFNRLTGTRQAIVNEESGVTRDRNYGKVTWNGVEFSIIDTGGYMDNSADIFEEEIKRQVQLAIDEADVLLLTVDVESGVTDLDLNMANMLRKIDKPVLVVVNKVDNTERTFETAEFYSLGLSDELYSVSSINGSGTGDLLDKIVEVLPDLEPASAEEEELPRLAFVGRPNVGKSSTINTLIGEDKTIVTPVAGTTRDAVDIHFNKFGHNFILVDTAGVRKKGKINEDVEFYSVMRSVRTIENSDVCVLILDAERGIESQDLNIIQLVVNNRKGLVIMVNKWDLIEKDNKTMEQYRKRILERTAPFTDIPIIFASALTKQRVLDVLKSAVEVYENRKRKVPTSKLNEVMQEAIEQHQPPMNKDKFIRIKYVTQLPTLAPSFAFYCNLPQYVKEPYKRYLENQIRQHWDFKGVPIQIFMRKK</sequence>
<name>A0A7L4UTD3_BALHA</name>
<dbReference type="NCBIfam" id="TIGR03594">
    <property type="entry name" value="GTPase_EngA"/>
    <property type="match status" value="1"/>
</dbReference>
<dbReference type="CDD" id="cd01894">
    <property type="entry name" value="EngA1"/>
    <property type="match status" value="1"/>
</dbReference>
<keyword evidence="4 10" id="KW-0677">Repeat</keyword>
<keyword evidence="3 8" id="KW-0690">Ribosome biogenesis</keyword>
<accession>A0A7L4UTD3</accession>
<evidence type="ECO:0000256" key="1">
    <source>
        <dbReference type="ARBA" id="ARBA00008279"/>
    </source>
</evidence>
<evidence type="ECO:0000256" key="4">
    <source>
        <dbReference type="ARBA" id="ARBA00022737"/>
    </source>
</evidence>
<protein>
    <recommendedName>
        <fullName evidence="2 8">GTPase Der</fullName>
    </recommendedName>
    <alternativeName>
        <fullName evidence="7 8">GTP-binding protein EngA</fullName>
    </alternativeName>
</protein>
<dbReference type="HAMAP" id="MF_00195">
    <property type="entry name" value="GTPase_Der"/>
    <property type="match status" value="1"/>
</dbReference>
<dbReference type="InterPro" id="IPR016484">
    <property type="entry name" value="GTPase_Der"/>
</dbReference>
<dbReference type="Proteomes" id="UP000251835">
    <property type="component" value="Unassembled WGS sequence"/>
</dbReference>
<evidence type="ECO:0000256" key="8">
    <source>
        <dbReference type="HAMAP-Rule" id="MF_00195"/>
    </source>
</evidence>